<gene>
    <name evidence="1" type="ORF">ETD86_43885</name>
</gene>
<evidence type="ECO:0000313" key="1">
    <source>
        <dbReference type="EMBL" id="TMR09376.1"/>
    </source>
</evidence>
<dbReference type="OrthoDB" id="4535652at2"/>
<proteinExistence type="predicted"/>
<name>A0A5S4F0C0_9ACTN</name>
<organism evidence="1 2">
    <name type="scientific">Nonomuraea turkmeniaca</name>
    <dbReference type="NCBI Taxonomy" id="103838"/>
    <lineage>
        <taxon>Bacteria</taxon>
        <taxon>Bacillati</taxon>
        <taxon>Actinomycetota</taxon>
        <taxon>Actinomycetes</taxon>
        <taxon>Streptosporangiales</taxon>
        <taxon>Streptosporangiaceae</taxon>
        <taxon>Nonomuraea</taxon>
    </lineage>
</organism>
<accession>A0A5S4F0C0</accession>
<evidence type="ECO:0000313" key="2">
    <source>
        <dbReference type="Proteomes" id="UP000309128"/>
    </source>
</evidence>
<dbReference type="EMBL" id="VCKY01000237">
    <property type="protein sequence ID" value="TMR09376.1"/>
    <property type="molecule type" value="Genomic_DNA"/>
</dbReference>
<dbReference type="AlphaFoldDB" id="A0A5S4F0C0"/>
<keyword evidence="2" id="KW-1185">Reference proteome</keyword>
<sequence length="172" mass="18347">MGWFPLRPRKLGVANGAADGTGRNVPPDEPVFEWSAVGGAAWAGVRTQPDRGVNRLVGGMRAAPMWASTSYTSHVAAFDGAPGGTLPSYGLLADALGAPIENRYRSACFVPSVSALALQYDPVEWPVDLYLDITALSPEQSQLDDYHGDAHNSEHGKVTATLAEWIVDQLVK</sequence>
<comment type="caution">
    <text evidence="1">The sequence shown here is derived from an EMBL/GenBank/DDBJ whole genome shotgun (WGS) entry which is preliminary data.</text>
</comment>
<protein>
    <submittedName>
        <fullName evidence="1">Uncharacterized protein</fullName>
    </submittedName>
</protein>
<reference evidence="1 2" key="1">
    <citation type="submission" date="2019-05" db="EMBL/GenBank/DDBJ databases">
        <title>Draft genome sequence of Nonomuraea turkmeniaca DSM 43926.</title>
        <authorList>
            <person name="Saricaoglu S."/>
            <person name="Isik K."/>
        </authorList>
    </citation>
    <scope>NUCLEOTIDE SEQUENCE [LARGE SCALE GENOMIC DNA]</scope>
    <source>
        <strain evidence="1 2">DSM 43926</strain>
    </source>
</reference>
<dbReference type="RefSeq" id="WP_138672549.1">
    <property type="nucleotide sequence ID" value="NZ_VCKY01000237.1"/>
</dbReference>
<dbReference type="Proteomes" id="UP000309128">
    <property type="component" value="Unassembled WGS sequence"/>
</dbReference>